<dbReference type="SMART" id="SM00320">
    <property type="entry name" value="WD40"/>
    <property type="match status" value="3"/>
</dbReference>
<keyword evidence="1 3" id="KW-0853">WD repeat</keyword>
<dbReference type="Pfam" id="PF00400">
    <property type="entry name" value="WD40"/>
    <property type="match status" value="2"/>
</dbReference>
<dbReference type="AlphaFoldDB" id="A0AAJ0C3A8"/>
<evidence type="ECO:0000256" key="2">
    <source>
        <dbReference type="ARBA" id="ARBA00022737"/>
    </source>
</evidence>
<dbReference type="EMBL" id="MU839007">
    <property type="protein sequence ID" value="KAK1767917.1"/>
    <property type="molecule type" value="Genomic_DNA"/>
</dbReference>
<organism evidence="4 5">
    <name type="scientific">Phialemonium atrogriseum</name>
    <dbReference type="NCBI Taxonomy" id="1093897"/>
    <lineage>
        <taxon>Eukaryota</taxon>
        <taxon>Fungi</taxon>
        <taxon>Dikarya</taxon>
        <taxon>Ascomycota</taxon>
        <taxon>Pezizomycotina</taxon>
        <taxon>Sordariomycetes</taxon>
        <taxon>Sordariomycetidae</taxon>
        <taxon>Cephalothecales</taxon>
        <taxon>Cephalothecaceae</taxon>
        <taxon>Phialemonium</taxon>
    </lineage>
</organism>
<evidence type="ECO:0000256" key="1">
    <source>
        <dbReference type="ARBA" id="ARBA00022574"/>
    </source>
</evidence>
<sequence>MMATTSYQVPTTAMLNKVWEVSTGRCVNTLKGHADGISEAHFSRDGQWIASSDNRDLRVWEAATGKCMHILEVHDGLINRTAFSSDSRHLAVACKIGLHPLLSHDIQVWDVVQGMLIQTLQVARDEVDHDALVFSEDGRYSAASSSRVTHIWDTTTFPYEMAQKLKHDFFHGQPAFLNNSRYLATFAGESVLIWDINQGQPIHTIDTTVLDMRPLSFDMRCLSFDMRCLSFDMRCLSIDMRCLSIDMRCLSIDMRCLSFDENNFRVAEHGKDALPFEELLWPGYGLSRDLEWILRDGEKAIWLPLEYRVGCYRVLGRTIALGCFGGHVLFLTLSESC</sequence>
<name>A0AAJ0C3A8_9PEZI</name>
<dbReference type="InterPro" id="IPR001680">
    <property type="entry name" value="WD40_rpt"/>
</dbReference>
<dbReference type="GeneID" id="85315937"/>
<dbReference type="SUPFAM" id="SSF50978">
    <property type="entry name" value="WD40 repeat-like"/>
    <property type="match status" value="1"/>
</dbReference>
<protein>
    <submittedName>
        <fullName evidence="4">WD40-repeat-containing domain protein</fullName>
    </submittedName>
</protein>
<evidence type="ECO:0000313" key="5">
    <source>
        <dbReference type="Proteomes" id="UP001244011"/>
    </source>
</evidence>
<proteinExistence type="predicted"/>
<dbReference type="Proteomes" id="UP001244011">
    <property type="component" value="Unassembled WGS sequence"/>
</dbReference>
<comment type="caution">
    <text evidence="4">The sequence shown here is derived from an EMBL/GenBank/DDBJ whole genome shotgun (WGS) entry which is preliminary data.</text>
</comment>
<keyword evidence="5" id="KW-1185">Reference proteome</keyword>
<dbReference type="Gene3D" id="2.130.10.10">
    <property type="entry name" value="YVTN repeat-like/Quinoprotein amine dehydrogenase"/>
    <property type="match status" value="1"/>
</dbReference>
<reference evidence="4" key="1">
    <citation type="submission" date="2023-06" db="EMBL/GenBank/DDBJ databases">
        <title>Genome-scale phylogeny and comparative genomics of the fungal order Sordariales.</title>
        <authorList>
            <consortium name="Lawrence Berkeley National Laboratory"/>
            <person name="Hensen N."/>
            <person name="Bonometti L."/>
            <person name="Westerberg I."/>
            <person name="Brannstrom I.O."/>
            <person name="Guillou S."/>
            <person name="Cros-Aarteil S."/>
            <person name="Calhoun S."/>
            <person name="Haridas S."/>
            <person name="Kuo A."/>
            <person name="Mondo S."/>
            <person name="Pangilinan J."/>
            <person name="Riley R."/>
            <person name="Labutti K."/>
            <person name="Andreopoulos B."/>
            <person name="Lipzen A."/>
            <person name="Chen C."/>
            <person name="Yanf M."/>
            <person name="Daum C."/>
            <person name="Ng V."/>
            <person name="Clum A."/>
            <person name="Steindorff A."/>
            <person name="Ohm R."/>
            <person name="Martin F."/>
            <person name="Silar P."/>
            <person name="Natvig D."/>
            <person name="Lalanne C."/>
            <person name="Gautier V."/>
            <person name="Ament-Velasquez S.L."/>
            <person name="Kruys A."/>
            <person name="Hutchinson M.I."/>
            <person name="Powell A.J."/>
            <person name="Barry K."/>
            <person name="Miller A.N."/>
            <person name="Grigoriev I.V."/>
            <person name="Debuchy R."/>
            <person name="Gladieux P."/>
            <person name="Thoren M.H."/>
            <person name="Johannesson H."/>
        </authorList>
    </citation>
    <scope>NUCLEOTIDE SEQUENCE</scope>
    <source>
        <strain evidence="4">8032-3</strain>
    </source>
</reference>
<dbReference type="RefSeq" id="XP_060284130.1">
    <property type="nucleotide sequence ID" value="XM_060432750.1"/>
</dbReference>
<evidence type="ECO:0000256" key="3">
    <source>
        <dbReference type="PROSITE-ProRule" id="PRU00221"/>
    </source>
</evidence>
<accession>A0AAJ0C3A8</accession>
<dbReference type="PANTHER" id="PTHR19848:SF8">
    <property type="entry name" value="F-BOX AND WD REPEAT DOMAIN CONTAINING 7"/>
    <property type="match status" value="1"/>
</dbReference>
<dbReference type="PANTHER" id="PTHR19848">
    <property type="entry name" value="WD40 REPEAT PROTEIN"/>
    <property type="match status" value="1"/>
</dbReference>
<dbReference type="InterPro" id="IPR036322">
    <property type="entry name" value="WD40_repeat_dom_sf"/>
</dbReference>
<dbReference type="InterPro" id="IPR015943">
    <property type="entry name" value="WD40/YVTN_repeat-like_dom_sf"/>
</dbReference>
<dbReference type="PROSITE" id="PS50082">
    <property type="entry name" value="WD_REPEATS_2"/>
    <property type="match status" value="1"/>
</dbReference>
<gene>
    <name evidence="4" type="ORF">QBC33DRAFT_61967</name>
</gene>
<keyword evidence="2" id="KW-0677">Repeat</keyword>
<feature type="repeat" description="WD" evidence="3">
    <location>
        <begin position="30"/>
        <end position="70"/>
    </location>
</feature>
<evidence type="ECO:0000313" key="4">
    <source>
        <dbReference type="EMBL" id="KAK1767917.1"/>
    </source>
</evidence>